<dbReference type="EC" id="2.4.1.-" evidence="16"/>
<dbReference type="InterPro" id="IPR000772">
    <property type="entry name" value="Ricin_B_lectin"/>
</dbReference>
<protein>
    <recommendedName>
        <fullName evidence="16">Polypeptide N-acetylgalactosaminyltransferase</fullName>
        <ecNumber evidence="16">2.4.1.-</ecNumber>
    </recommendedName>
    <alternativeName>
        <fullName evidence="16">Protein-UDP acetylgalactosaminyltransferase</fullName>
    </alternativeName>
</protein>
<keyword evidence="19" id="KW-1185">Reference proteome</keyword>
<dbReference type="GO" id="GO:0000139">
    <property type="term" value="C:Golgi membrane"/>
    <property type="evidence" value="ECO:0007669"/>
    <property type="project" value="UniProtKB-SubCell"/>
</dbReference>
<keyword evidence="13 16" id="KW-0472">Membrane</keyword>
<evidence type="ECO:0000256" key="13">
    <source>
        <dbReference type="ARBA" id="ARBA00023136"/>
    </source>
</evidence>
<evidence type="ECO:0000256" key="9">
    <source>
        <dbReference type="ARBA" id="ARBA00022734"/>
    </source>
</evidence>
<evidence type="ECO:0000256" key="11">
    <source>
        <dbReference type="ARBA" id="ARBA00022989"/>
    </source>
</evidence>
<keyword evidence="14 16" id="KW-1015">Disulfide bond</keyword>
<accession>A0A8K0CD46</accession>
<dbReference type="CDD" id="cd02510">
    <property type="entry name" value="pp-GalNAc-T"/>
    <property type="match status" value="1"/>
</dbReference>
<dbReference type="PANTHER" id="PTHR11675:SF118">
    <property type="entry name" value="POLYPEPTIDE N-ACETYLGALACTOSAMINYLTRANSFERASE 3"/>
    <property type="match status" value="1"/>
</dbReference>
<comment type="pathway">
    <text evidence="3 16">Protein modification; protein glycosylation.</text>
</comment>
<dbReference type="SMART" id="SM00458">
    <property type="entry name" value="RICIN"/>
    <property type="match status" value="1"/>
</dbReference>
<dbReference type="SUPFAM" id="SSF53448">
    <property type="entry name" value="Nucleotide-diphospho-sugar transferases"/>
    <property type="match status" value="1"/>
</dbReference>
<evidence type="ECO:0000256" key="15">
    <source>
        <dbReference type="ARBA" id="ARBA00023211"/>
    </source>
</evidence>
<dbReference type="Pfam" id="PF00535">
    <property type="entry name" value="Glycos_transf_2"/>
    <property type="match status" value="1"/>
</dbReference>
<gene>
    <name evidence="18" type="ORF">ILUMI_23840</name>
</gene>
<dbReference type="InterPro" id="IPR029044">
    <property type="entry name" value="Nucleotide-diphossugar_trans"/>
</dbReference>
<dbReference type="GO" id="GO:0004653">
    <property type="term" value="F:polypeptide N-acetylgalactosaminyltransferase activity"/>
    <property type="evidence" value="ECO:0007669"/>
    <property type="project" value="UniProtKB-ARBA"/>
</dbReference>
<evidence type="ECO:0000256" key="16">
    <source>
        <dbReference type="RuleBase" id="RU361242"/>
    </source>
</evidence>
<evidence type="ECO:0000313" key="18">
    <source>
        <dbReference type="EMBL" id="KAF2882333.1"/>
    </source>
</evidence>
<evidence type="ECO:0000256" key="12">
    <source>
        <dbReference type="ARBA" id="ARBA00023034"/>
    </source>
</evidence>
<keyword evidence="12 16" id="KW-0333">Golgi apparatus</keyword>
<evidence type="ECO:0000256" key="5">
    <source>
        <dbReference type="ARBA" id="ARBA00022676"/>
    </source>
</evidence>
<keyword evidence="6 16" id="KW-0808">Transferase</keyword>
<dbReference type="SUPFAM" id="SSF50370">
    <property type="entry name" value="Ricin B-like lectins"/>
    <property type="match status" value="1"/>
</dbReference>
<dbReference type="PANTHER" id="PTHR11675">
    <property type="entry name" value="N-ACETYLGALACTOSAMINYLTRANSFERASE"/>
    <property type="match status" value="1"/>
</dbReference>
<comment type="cofactor">
    <cofactor evidence="1 16">
        <name>Mn(2+)</name>
        <dbReference type="ChEBI" id="CHEBI:29035"/>
    </cofactor>
</comment>
<dbReference type="AlphaFoldDB" id="A0A8K0CD46"/>
<comment type="subcellular location">
    <subcellularLocation>
        <location evidence="2 16">Golgi apparatus membrane</location>
        <topology evidence="2 16">Single-pass type II membrane protein</topology>
    </subcellularLocation>
</comment>
<evidence type="ECO:0000313" key="19">
    <source>
        <dbReference type="Proteomes" id="UP000801492"/>
    </source>
</evidence>
<keyword evidence="10" id="KW-0735">Signal-anchor</keyword>
<keyword evidence="15 16" id="KW-0464">Manganese</keyword>
<keyword evidence="11 16" id="KW-1133">Transmembrane helix</keyword>
<dbReference type="UniPathway" id="UPA00378"/>
<evidence type="ECO:0000256" key="1">
    <source>
        <dbReference type="ARBA" id="ARBA00001936"/>
    </source>
</evidence>
<proteinExistence type="inferred from homology"/>
<dbReference type="GO" id="GO:0046872">
    <property type="term" value="F:metal ion binding"/>
    <property type="evidence" value="ECO:0007669"/>
    <property type="project" value="UniProtKB-KW"/>
</dbReference>
<dbReference type="InterPro" id="IPR001173">
    <property type="entry name" value="Glyco_trans_2-like"/>
</dbReference>
<feature type="domain" description="Ricin B lectin" evidence="17">
    <location>
        <begin position="466"/>
        <end position="600"/>
    </location>
</feature>
<dbReference type="Pfam" id="PF00652">
    <property type="entry name" value="Ricin_B_lectin"/>
    <property type="match status" value="1"/>
</dbReference>
<feature type="transmembrane region" description="Helical" evidence="16">
    <location>
        <begin position="12"/>
        <end position="28"/>
    </location>
</feature>
<dbReference type="InterPro" id="IPR045885">
    <property type="entry name" value="GalNAc-T"/>
</dbReference>
<dbReference type="Proteomes" id="UP000801492">
    <property type="component" value="Unassembled WGS sequence"/>
</dbReference>
<evidence type="ECO:0000259" key="17">
    <source>
        <dbReference type="SMART" id="SM00458"/>
    </source>
</evidence>
<dbReference type="PROSITE" id="PS50231">
    <property type="entry name" value="RICIN_B_LECTIN"/>
    <property type="match status" value="1"/>
</dbReference>
<comment type="caution">
    <text evidence="18">The sequence shown here is derived from an EMBL/GenBank/DDBJ whole genome shotgun (WGS) entry which is preliminary data.</text>
</comment>
<comment type="similarity">
    <text evidence="4 16">Belongs to the glycosyltransferase 2 family. GalNAc-T subfamily.</text>
</comment>
<dbReference type="GO" id="GO:0006493">
    <property type="term" value="P:protein O-linked glycosylation"/>
    <property type="evidence" value="ECO:0007669"/>
    <property type="project" value="TreeGrafter"/>
</dbReference>
<dbReference type="Gene3D" id="3.90.550.10">
    <property type="entry name" value="Spore Coat Polysaccharide Biosynthesis Protein SpsA, Chain A"/>
    <property type="match status" value="1"/>
</dbReference>
<dbReference type="InterPro" id="IPR035992">
    <property type="entry name" value="Ricin_B-like_lectins"/>
</dbReference>
<evidence type="ECO:0000256" key="4">
    <source>
        <dbReference type="ARBA" id="ARBA00005680"/>
    </source>
</evidence>
<keyword evidence="5 16" id="KW-0328">Glycosyltransferase</keyword>
<dbReference type="FunFam" id="3.90.550.10:FF:000021">
    <property type="entry name" value="Polypeptide N-acetylgalactosaminyltransferase"/>
    <property type="match status" value="1"/>
</dbReference>
<evidence type="ECO:0000256" key="10">
    <source>
        <dbReference type="ARBA" id="ARBA00022968"/>
    </source>
</evidence>
<reference evidence="18" key="1">
    <citation type="submission" date="2019-08" db="EMBL/GenBank/DDBJ databases">
        <title>The genome of the North American firefly Photinus pyralis.</title>
        <authorList>
            <consortium name="Photinus pyralis genome working group"/>
            <person name="Fallon T.R."/>
            <person name="Sander Lower S.E."/>
            <person name="Weng J.-K."/>
        </authorList>
    </citation>
    <scope>NUCLEOTIDE SEQUENCE</scope>
    <source>
        <strain evidence="18">TRF0915ILg1</strain>
        <tissue evidence="18">Whole body</tissue>
    </source>
</reference>
<evidence type="ECO:0000256" key="6">
    <source>
        <dbReference type="ARBA" id="ARBA00022679"/>
    </source>
</evidence>
<dbReference type="GO" id="GO:0030246">
    <property type="term" value="F:carbohydrate binding"/>
    <property type="evidence" value="ECO:0007669"/>
    <property type="project" value="UniProtKB-KW"/>
</dbReference>
<dbReference type="EMBL" id="VTPC01090628">
    <property type="protein sequence ID" value="KAF2882333.1"/>
    <property type="molecule type" value="Genomic_DNA"/>
</dbReference>
<dbReference type="Gene3D" id="2.80.10.50">
    <property type="match status" value="1"/>
</dbReference>
<organism evidence="18 19">
    <name type="scientific">Ignelater luminosus</name>
    <name type="common">Cucubano</name>
    <name type="synonym">Pyrophorus luminosus</name>
    <dbReference type="NCBI Taxonomy" id="2038154"/>
    <lineage>
        <taxon>Eukaryota</taxon>
        <taxon>Metazoa</taxon>
        <taxon>Ecdysozoa</taxon>
        <taxon>Arthropoda</taxon>
        <taxon>Hexapoda</taxon>
        <taxon>Insecta</taxon>
        <taxon>Pterygota</taxon>
        <taxon>Neoptera</taxon>
        <taxon>Endopterygota</taxon>
        <taxon>Coleoptera</taxon>
        <taxon>Polyphaga</taxon>
        <taxon>Elateriformia</taxon>
        <taxon>Elateroidea</taxon>
        <taxon>Elateridae</taxon>
        <taxon>Agrypninae</taxon>
        <taxon>Pyrophorini</taxon>
        <taxon>Ignelater</taxon>
    </lineage>
</organism>
<keyword evidence="7 16" id="KW-0812">Transmembrane</keyword>
<evidence type="ECO:0000256" key="14">
    <source>
        <dbReference type="ARBA" id="ARBA00023157"/>
    </source>
</evidence>
<keyword evidence="9 16" id="KW-0430">Lectin</keyword>
<evidence type="ECO:0000256" key="7">
    <source>
        <dbReference type="ARBA" id="ARBA00022692"/>
    </source>
</evidence>
<evidence type="ECO:0000256" key="3">
    <source>
        <dbReference type="ARBA" id="ARBA00004922"/>
    </source>
</evidence>
<dbReference type="OrthoDB" id="330637at2759"/>
<evidence type="ECO:0000256" key="8">
    <source>
        <dbReference type="ARBA" id="ARBA00022723"/>
    </source>
</evidence>
<keyword evidence="8" id="KW-0479">Metal-binding</keyword>
<evidence type="ECO:0000256" key="2">
    <source>
        <dbReference type="ARBA" id="ARBA00004323"/>
    </source>
</evidence>
<name>A0A8K0CD46_IGNLU</name>
<sequence>MLGGPIRRCRRVCPVIFFFVSLFIVVLWRRSQIAQHDHEENQEKHIFSNNQEEYVDKRGVHVVVGRYIGNPVNKIPNATYDMINTNNFKPEPNAGKDGLPVVIEPKDLLKMQQLFQINRFNLLASDKIPLNRTLPDVRKKKCRTMYTNYQNYPKSSVIIVFHNEAWSTLFRTVWSVIIRSPKEILEEIILVDDASEREFLKEPLNEYIKTLPVSVKIFRNHKRIGLVAARLLGARKAQGSILVFLDAHCECTTGWLESLVGTIVENPKTIACPVIDIINDDTFSYVKSFELHWGAFNWNLQFRWFTLGGTELKKRSKDNTKPFMTPAMAGGLFAMDRKYFFDLGAYDDGMKVWGGENLELSFRAWQCGGRIEIVPCSHVGHLFRKSSPYTFPGGIGETLYSNLARVALVWMDEWGDFYFKFNEAARKIKDKTDVSNRVQIRKKLHCKNFEWYLNKIWPQHFFPMKDRFFGRIRNVGENQCLIKPLGKETSNQPMGIAKLNECLKEDMVVEMFVMTQDGFIMTDDSVCLDAPEKEVNGVSKVRIMACSGFTRQKWKYNKKTQELIHATNNLCMDISPSKKYTDGLVITECTGTKTQKWKLEEVPWH</sequence>